<dbReference type="STRING" id="1333998.M2A_1260"/>
<dbReference type="AlphaFoldDB" id="A0A081B9P3"/>
<sequence>MFKAFIAAALSAGLLTACASEADKRAEAARIEAEDDRNCQELGFEPGTEAYGNCRLKLREIRAKERAKQNSSPTFGVGIGVGTSF</sequence>
<accession>A0A081B9P3</accession>
<comment type="caution">
    <text evidence="2">The sequence shown here is derived from an EMBL/GenBank/DDBJ whole genome shotgun (WGS) entry which is preliminary data.</text>
</comment>
<keyword evidence="1" id="KW-0732">Signal</keyword>
<evidence type="ECO:0000313" key="2">
    <source>
        <dbReference type="EMBL" id="GAK44761.1"/>
    </source>
</evidence>
<dbReference type="PROSITE" id="PS51257">
    <property type="entry name" value="PROKAR_LIPOPROTEIN"/>
    <property type="match status" value="1"/>
</dbReference>
<gene>
    <name evidence="2" type="ORF">M2A_1260</name>
</gene>
<name>A0A081B9P3_9HYPH</name>
<feature type="signal peptide" evidence="1">
    <location>
        <begin position="1"/>
        <end position="19"/>
    </location>
</feature>
<evidence type="ECO:0000256" key="1">
    <source>
        <dbReference type="SAM" id="SignalP"/>
    </source>
</evidence>
<dbReference type="RefSeq" id="WP_045444606.1">
    <property type="nucleotide sequence ID" value="NZ_BBIO01000005.1"/>
</dbReference>
<keyword evidence="3" id="KW-1185">Reference proteome</keyword>
<feature type="chain" id="PRO_5001754896" evidence="1">
    <location>
        <begin position="20"/>
        <end position="85"/>
    </location>
</feature>
<protein>
    <submittedName>
        <fullName evidence="2">Conserved protein</fullName>
    </submittedName>
</protein>
<evidence type="ECO:0000313" key="3">
    <source>
        <dbReference type="Proteomes" id="UP000028702"/>
    </source>
</evidence>
<reference evidence="2 3" key="1">
    <citation type="submission" date="2014-07" db="EMBL/GenBank/DDBJ databases">
        <title>Tepidicaulis marinum gen. nov., sp. nov., a novel marine bacterium denitrifying nitrate to nitrous oxide strictly under microaerobic conditions.</title>
        <authorList>
            <person name="Takeuchi M."/>
            <person name="Yamagishi T."/>
            <person name="Kamagata Y."/>
            <person name="Oshima K."/>
            <person name="Hattori M."/>
            <person name="Katayama T."/>
            <person name="Hanada S."/>
            <person name="Tamaki H."/>
            <person name="Marumo K."/>
            <person name="Maeda H."/>
            <person name="Nedachi M."/>
            <person name="Iwasaki W."/>
            <person name="Suwa Y."/>
            <person name="Sakata S."/>
        </authorList>
    </citation>
    <scope>NUCLEOTIDE SEQUENCE [LARGE SCALE GENOMIC DNA]</scope>
    <source>
        <strain evidence="2 3">MA2</strain>
    </source>
</reference>
<dbReference type="EMBL" id="BBIO01000005">
    <property type="protein sequence ID" value="GAK44761.1"/>
    <property type="molecule type" value="Genomic_DNA"/>
</dbReference>
<dbReference type="Proteomes" id="UP000028702">
    <property type="component" value="Unassembled WGS sequence"/>
</dbReference>
<organism evidence="2 3">
    <name type="scientific">Tepidicaulis marinus</name>
    <dbReference type="NCBI Taxonomy" id="1333998"/>
    <lineage>
        <taxon>Bacteria</taxon>
        <taxon>Pseudomonadati</taxon>
        <taxon>Pseudomonadota</taxon>
        <taxon>Alphaproteobacteria</taxon>
        <taxon>Hyphomicrobiales</taxon>
        <taxon>Parvibaculaceae</taxon>
        <taxon>Tepidicaulis</taxon>
    </lineage>
</organism>
<proteinExistence type="predicted"/>